<accession>A0ABR4DRM8</accession>
<dbReference type="Proteomes" id="UP001600888">
    <property type="component" value="Unassembled WGS sequence"/>
</dbReference>
<feature type="transmembrane region" description="Helical" evidence="1">
    <location>
        <begin position="29"/>
        <end position="52"/>
    </location>
</feature>
<organism evidence="2 3">
    <name type="scientific">Diaporthe vaccinii</name>
    <dbReference type="NCBI Taxonomy" id="105482"/>
    <lineage>
        <taxon>Eukaryota</taxon>
        <taxon>Fungi</taxon>
        <taxon>Dikarya</taxon>
        <taxon>Ascomycota</taxon>
        <taxon>Pezizomycotina</taxon>
        <taxon>Sordariomycetes</taxon>
        <taxon>Sordariomycetidae</taxon>
        <taxon>Diaporthales</taxon>
        <taxon>Diaporthaceae</taxon>
        <taxon>Diaporthe</taxon>
        <taxon>Diaporthe eres species complex</taxon>
    </lineage>
</organism>
<keyword evidence="1" id="KW-0812">Transmembrane</keyword>
<proteinExistence type="predicted"/>
<name>A0ABR4DRM8_9PEZI</name>
<gene>
    <name evidence="2" type="ORF">FJTKL_06227</name>
</gene>
<keyword evidence="1" id="KW-0472">Membrane</keyword>
<evidence type="ECO:0000256" key="1">
    <source>
        <dbReference type="SAM" id="Phobius"/>
    </source>
</evidence>
<evidence type="ECO:0000313" key="2">
    <source>
        <dbReference type="EMBL" id="KAL2272715.1"/>
    </source>
</evidence>
<keyword evidence="3" id="KW-1185">Reference proteome</keyword>
<evidence type="ECO:0000313" key="3">
    <source>
        <dbReference type="Proteomes" id="UP001600888"/>
    </source>
</evidence>
<protein>
    <submittedName>
        <fullName evidence="2">Uncharacterized protein</fullName>
    </submittedName>
</protein>
<comment type="caution">
    <text evidence="2">The sequence shown here is derived from an EMBL/GenBank/DDBJ whole genome shotgun (WGS) entry which is preliminary data.</text>
</comment>
<reference evidence="2 3" key="1">
    <citation type="submission" date="2024-03" db="EMBL/GenBank/DDBJ databases">
        <title>A high-quality draft genome sequence of Diaporthe vaccinii, a causative agent of upright dieback and viscid rot disease in cranberry plants.</title>
        <authorList>
            <person name="Sarrasin M."/>
            <person name="Lang B.F."/>
            <person name="Burger G."/>
        </authorList>
    </citation>
    <scope>NUCLEOTIDE SEQUENCE [LARGE SCALE GENOMIC DNA]</scope>
    <source>
        <strain evidence="2 3">IS7</strain>
    </source>
</reference>
<keyword evidence="1" id="KW-1133">Transmembrane helix</keyword>
<dbReference type="EMBL" id="JBAWTH010000220">
    <property type="protein sequence ID" value="KAL2272715.1"/>
    <property type="molecule type" value="Genomic_DNA"/>
</dbReference>
<sequence>MWAFLGLFIAYRHDVLTKAGSASEDTEWTFGQVLSLTTWIPIGIELLAVYIYDSNRSFQIMIPSQYQGMERIDTERIKNSMIYEKTSGEDTIPLTASNAER</sequence>